<organism evidence="7 8">
    <name type="scientific">Ottowia cancrivicina</name>
    <dbReference type="NCBI Taxonomy" id="3040346"/>
    <lineage>
        <taxon>Bacteria</taxon>
        <taxon>Pseudomonadati</taxon>
        <taxon>Pseudomonadota</taxon>
        <taxon>Betaproteobacteria</taxon>
        <taxon>Burkholderiales</taxon>
        <taxon>Comamonadaceae</taxon>
        <taxon>Ottowia</taxon>
    </lineage>
</organism>
<dbReference type="Pfam" id="PF01027">
    <property type="entry name" value="Bax1-I"/>
    <property type="match status" value="1"/>
</dbReference>
<dbReference type="InterPro" id="IPR006214">
    <property type="entry name" value="Bax_inhibitor_1-related"/>
</dbReference>
<keyword evidence="8" id="KW-1185">Reference proteome</keyword>
<keyword evidence="2" id="KW-1003">Cell membrane</keyword>
<feature type="transmembrane region" description="Helical" evidence="6">
    <location>
        <begin position="32"/>
        <end position="54"/>
    </location>
</feature>
<comment type="subcellular location">
    <subcellularLocation>
        <location evidence="1">Cell membrane</location>
        <topology evidence="1">Multi-pass membrane protein</topology>
    </subcellularLocation>
</comment>
<dbReference type="GO" id="GO:0005886">
    <property type="term" value="C:plasma membrane"/>
    <property type="evidence" value="ECO:0007669"/>
    <property type="project" value="UniProtKB-SubCell"/>
</dbReference>
<evidence type="ECO:0000256" key="6">
    <source>
        <dbReference type="RuleBase" id="RU004379"/>
    </source>
</evidence>
<dbReference type="PANTHER" id="PTHR23291">
    <property type="entry name" value="BAX INHIBITOR-RELATED"/>
    <property type="match status" value="1"/>
</dbReference>
<keyword evidence="5 6" id="KW-0472">Membrane</keyword>
<dbReference type="RefSeq" id="WP_279524437.1">
    <property type="nucleotide sequence ID" value="NZ_JARVII010000013.1"/>
</dbReference>
<dbReference type="AlphaFoldDB" id="A0AAW6RKQ6"/>
<evidence type="ECO:0000256" key="2">
    <source>
        <dbReference type="ARBA" id="ARBA00022475"/>
    </source>
</evidence>
<feature type="transmembrane region" description="Helical" evidence="6">
    <location>
        <begin position="177"/>
        <end position="197"/>
    </location>
</feature>
<keyword evidence="4 6" id="KW-1133">Transmembrane helix</keyword>
<protein>
    <submittedName>
        <fullName evidence="7">Bax inhibitor-1 family protein</fullName>
    </submittedName>
</protein>
<feature type="transmembrane region" description="Helical" evidence="6">
    <location>
        <begin position="60"/>
        <end position="78"/>
    </location>
</feature>
<evidence type="ECO:0000313" key="8">
    <source>
        <dbReference type="Proteomes" id="UP001237156"/>
    </source>
</evidence>
<dbReference type="Proteomes" id="UP001237156">
    <property type="component" value="Unassembled WGS sequence"/>
</dbReference>
<evidence type="ECO:0000256" key="1">
    <source>
        <dbReference type="ARBA" id="ARBA00004651"/>
    </source>
</evidence>
<accession>A0AAW6RKQ6</accession>
<evidence type="ECO:0000313" key="7">
    <source>
        <dbReference type="EMBL" id="MDG9699548.1"/>
    </source>
</evidence>
<evidence type="ECO:0000256" key="5">
    <source>
        <dbReference type="ARBA" id="ARBA00023136"/>
    </source>
</evidence>
<reference evidence="7 8" key="1">
    <citation type="submission" date="2023-04" db="EMBL/GenBank/DDBJ databases">
        <title>Ottowia paracancer sp. nov., isolated from human stomach.</title>
        <authorList>
            <person name="Song Y."/>
        </authorList>
    </citation>
    <scope>NUCLEOTIDE SEQUENCE [LARGE SCALE GENOMIC DNA]</scope>
    <source>
        <strain evidence="7 8">10c7w1</strain>
    </source>
</reference>
<comment type="caution">
    <text evidence="7">The sequence shown here is derived from an EMBL/GenBank/DDBJ whole genome shotgun (WGS) entry which is preliminary data.</text>
</comment>
<dbReference type="PANTHER" id="PTHR23291:SF115">
    <property type="entry name" value="MODULATOR OF FTSH PROTEASE YCCA"/>
    <property type="match status" value="1"/>
</dbReference>
<comment type="similarity">
    <text evidence="6">Belongs to the BI1 family.</text>
</comment>
<feature type="transmembrane region" description="Helical" evidence="6">
    <location>
        <begin position="90"/>
        <end position="111"/>
    </location>
</feature>
<gene>
    <name evidence="7" type="ORF">QB898_07470</name>
</gene>
<evidence type="ECO:0000256" key="4">
    <source>
        <dbReference type="ARBA" id="ARBA00022989"/>
    </source>
</evidence>
<name>A0AAW6RKQ6_9BURK</name>
<dbReference type="EMBL" id="JARVII010000013">
    <property type="protein sequence ID" value="MDG9699548.1"/>
    <property type="molecule type" value="Genomic_DNA"/>
</dbReference>
<feature type="transmembrane region" description="Helical" evidence="6">
    <location>
        <begin position="150"/>
        <end position="171"/>
    </location>
</feature>
<proteinExistence type="inferred from homology"/>
<feature type="transmembrane region" description="Helical" evidence="6">
    <location>
        <begin position="117"/>
        <end position="138"/>
    </location>
</feature>
<sequence>MSLNDRFLNDYAAGSAGADFAAQRNRVLRNTYWLLALSLVPTVLGAWLGMATGIGYVFTGWLRLVVFLGGAFAFMWAIQKNRNSGAGVALLLGFTFFMGVMLSSLLGFVLGMKNGEAVVMTAVGGTAGVFAVMATLASVIKRDLSGLGRWLAVGAAITFVGFIACALLAAFSSSASLPLLMGLCALSIIVFSLYMLYDIKRIIDGGETNYVMATLELYLDIYNVFQSLLVLLGVANND</sequence>
<evidence type="ECO:0000256" key="3">
    <source>
        <dbReference type="ARBA" id="ARBA00022692"/>
    </source>
</evidence>
<keyword evidence="3 6" id="KW-0812">Transmembrane</keyword>